<evidence type="ECO:0000313" key="3">
    <source>
        <dbReference type="EMBL" id="XBO39286.1"/>
    </source>
</evidence>
<evidence type="ECO:0000259" key="2">
    <source>
        <dbReference type="Pfam" id="PF13670"/>
    </source>
</evidence>
<sequence length="81" mass="8846">MRTILITIFATVAAASMALAGESKSAAGDAIRQHLENLGYRVSHLEVEHGRLMLRAVNDTGLPIKLTYDPATREMLRAALR</sequence>
<dbReference type="RefSeq" id="WP_406856127.1">
    <property type="nucleotide sequence ID" value="NZ_CP157484.1"/>
</dbReference>
<accession>A0AAU7JFY5</accession>
<feature type="chain" id="PRO_5043448023" evidence="1">
    <location>
        <begin position="21"/>
        <end position="81"/>
    </location>
</feature>
<organism evidence="3">
    <name type="scientific">Alsobacter sp. KACC 23698</name>
    <dbReference type="NCBI Taxonomy" id="3149229"/>
    <lineage>
        <taxon>Bacteria</taxon>
        <taxon>Pseudomonadati</taxon>
        <taxon>Pseudomonadota</taxon>
        <taxon>Alphaproteobacteria</taxon>
        <taxon>Hyphomicrobiales</taxon>
        <taxon>Alsobacteraceae</taxon>
        <taxon>Alsobacter</taxon>
    </lineage>
</organism>
<feature type="signal peptide" evidence="1">
    <location>
        <begin position="1"/>
        <end position="20"/>
    </location>
</feature>
<proteinExistence type="predicted"/>
<gene>
    <name evidence="3" type="ORF">ABEG18_00410</name>
</gene>
<protein>
    <submittedName>
        <fullName evidence="3">PepSY domain-containing protein</fullName>
    </submittedName>
</protein>
<dbReference type="InterPro" id="IPR025711">
    <property type="entry name" value="PepSY"/>
</dbReference>
<reference evidence="3" key="1">
    <citation type="submission" date="2024-05" db="EMBL/GenBank/DDBJ databases">
        <authorList>
            <person name="Kim S."/>
            <person name="Heo J."/>
            <person name="Choi H."/>
            <person name="Choi Y."/>
            <person name="Kwon S.-W."/>
            <person name="Kim Y."/>
        </authorList>
    </citation>
    <scope>NUCLEOTIDE SEQUENCE</scope>
    <source>
        <strain evidence="3">KACC 23698</strain>
    </source>
</reference>
<dbReference type="EMBL" id="CP157484">
    <property type="protein sequence ID" value="XBO39286.1"/>
    <property type="molecule type" value="Genomic_DNA"/>
</dbReference>
<feature type="domain" description="PepSY" evidence="2">
    <location>
        <begin position="5"/>
        <end position="77"/>
    </location>
</feature>
<dbReference type="Pfam" id="PF13670">
    <property type="entry name" value="PepSY_2"/>
    <property type="match status" value="1"/>
</dbReference>
<name>A0AAU7JFY5_9HYPH</name>
<evidence type="ECO:0000256" key="1">
    <source>
        <dbReference type="SAM" id="SignalP"/>
    </source>
</evidence>
<keyword evidence="1" id="KW-0732">Signal</keyword>
<dbReference type="AlphaFoldDB" id="A0AAU7JFY5"/>